<keyword evidence="9" id="KW-0812">Transmembrane</keyword>
<evidence type="ECO:0000256" key="5">
    <source>
        <dbReference type="ARBA" id="ARBA00022801"/>
    </source>
</evidence>
<evidence type="ECO:0000259" key="11">
    <source>
        <dbReference type="Pfam" id="PF05649"/>
    </source>
</evidence>
<keyword evidence="9" id="KW-0472">Membrane</keyword>
<protein>
    <recommendedName>
        <fullName evidence="14">Peptidase M13 C-terminal domain-containing protein</fullName>
    </recommendedName>
</protein>
<sequence length="826" mass="94387">MPLLEPPNYMHLTTNESHMQLISMTDGGGETPSSSSPCFNAPPDEMPPSVLFIPGGKGAARWWARRTTIEKVALPLIFLLLLLSLILTILLFNLKPNQDKLVPIVVDKSTSGMHDVTPPPLVPSGSESTTTTTPSTVPPTTTPKQPDICFTPGCVRAATHLMDAMNQSVDPCENFFEFACGRWNSYHPIPDDMYVYGTFAHVKEQVRQQLRVLLEREANSTSRSINMVRMSYKACMNQTELNQLKTSLLFETLKDLGDWPMLRNDGKLREDPKSTTDLLIAARDYGVDIFFQFYVYADSKNTSYNTLFFDQGTLTLGRGARDYYLNTSMFASHINAYRRYMQDISHILRLDENISRSDVDVHADIEKIIEFETEMAKIIVPEEERRNNTRLYNKRNISDMYEYMPQIDWLKFLKDNAPAELKDMFTNNAQMSDLIAKTDPTVLANYIVWRVVQTNVRYLDDRFEDIKQEFLRVMTGQQQSAPRWKECVSVPTTILPLAAGAIYVEEHFMEHDKSEALEMIGLLLEAFSDLVNENNWMDDATKRLAIIKAKSMISNIGYPDITKDRNRLDEQYKLLDIQPTDNYYDLMKKSLVWMNNREFRKLLKPFDKREFDVSPAIVNAFYSPEKNSITFPAGILQPPFFSGEFPKAVNYGAIGAVIGHEITHGFDDQGSQYDKDGNLFNWWSAASLQAFDERRQCIVQQYSNYTVPQTNINVNGKLTQGENIADNGGVKESFRAYKKYVRTHGEEPRLPGLSKYSNEQIFFLSYAHFWCGQKKQAAAMQQVLTDEHSPEIFRVFGVLSNMEDFSAAYNCPVNSVLNPSNKCVVW</sequence>
<dbReference type="CDD" id="cd08662">
    <property type="entry name" value="M13"/>
    <property type="match status" value="1"/>
</dbReference>
<evidence type="ECO:0000256" key="2">
    <source>
        <dbReference type="ARBA" id="ARBA00007357"/>
    </source>
</evidence>
<evidence type="ECO:0000256" key="8">
    <source>
        <dbReference type="SAM" id="MobiDB-lite"/>
    </source>
</evidence>
<evidence type="ECO:0000256" key="1">
    <source>
        <dbReference type="ARBA" id="ARBA00001947"/>
    </source>
</evidence>
<name>A0A2A2J6R6_9BILA</name>
<dbReference type="Gene3D" id="3.40.390.10">
    <property type="entry name" value="Collagenase (Catalytic Domain)"/>
    <property type="match status" value="1"/>
</dbReference>
<dbReference type="PROSITE" id="PS51885">
    <property type="entry name" value="NEPRILYSIN"/>
    <property type="match status" value="1"/>
</dbReference>
<dbReference type="Gene3D" id="1.10.1380.10">
    <property type="entry name" value="Neutral endopeptidase , domain2"/>
    <property type="match status" value="1"/>
</dbReference>
<dbReference type="InterPro" id="IPR000718">
    <property type="entry name" value="Peptidase_M13"/>
</dbReference>
<dbReference type="PANTHER" id="PTHR11733:SF239">
    <property type="entry name" value="NEPRILYSIN-11"/>
    <property type="match status" value="1"/>
</dbReference>
<feature type="region of interest" description="Disordered" evidence="8">
    <location>
        <begin position="113"/>
        <end position="144"/>
    </location>
</feature>
<keyword evidence="6" id="KW-0862">Zinc</keyword>
<keyword evidence="13" id="KW-1185">Reference proteome</keyword>
<keyword evidence="3" id="KW-0645">Protease</keyword>
<gene>
    <name evidence="12" type="ORF">WR25_25660</name>
</gene>
<dbReference type="OrthoDB" id="6475849at2759"/>
<dbReference type="Proteomes" id="UP000218231">
    <property type="component" value="Unassembled WGS sequence"/>
</dbReference>
<comment type="cofactor">
    <cofactor evidence="1">
        <name>Zn(2+)</name>
        <dbReference type="ChEBI" id="CHEBI:29105"/>
    </cofactor>
</comment>
<dbReference type="SUPFAM" id="SSF55486">
    <property type="entry name" value="Metalloproteases ('zincins'), catalytic domain"/>
    <property type="match status" value="1"/>
</dbReference>
<evidence type="ECO:0000313" key="13">
    <source>
        <dbReference type="Proteomes" id="UP000218231"/>
    </source>
</evidence>
<keyword evidence="4" id="KW-0479">Metal-binding</keyword>
<reference evidence="12 13" key="1">
    <citation type="journal article" date="2017" name="Curr. Biol.">
        <title>Genome architecture and evolution of a unichromosomal asexual nematode.</title>
        <authorList>
            <person name="Fradin H."/>
            <person name="Zegar C."/>
            <person name="Gutwein M."/>
            <person name="Lucas J."/>
            <person name="Kovtun M."/>
            <person name="Corcoran D."/>
            <person name="Baugh L.R."/>
            <person name="Kiontke K."/>
            <person name="Gunsalus K."/>
            <person name="Fitch D.H."/>
            <person name="Piano F."/>
        </authorList>
    </citation>
    <scope>NUCLEOTIDE SEQUENCE [LARGE SCALE GENOMIC DNA]</scope>
    <source>
        <strain evidence="12">PF1309</strain>
    </source>
</reference>
<dbReference type="STRING" id="2018661.A0A2A2J6R6"/>
<proteinExistence type="inferred from homology"/>
<dbReference type="PANTHER" id="PTHR11733">
    <property type="entry name" value="ZINC METALLOPROTEASE FAMILY M13 NEPRILYSIN-RELATED"/>
    <property type="match status" value="1"/>
</dbReference>
<dbReference type="GO" id="GO:0016485">
    <property type="term" value="P:protein processing"/>
    <property type="evidence" value="ECO:0007669"/>
    <property type="project" value="TreeGrafter"/>
</dbReference>
<dbReference type="GO" id="GO:0004222">
    <property type="term" value="F:metalloendopeptidase activity"/>
    <property type="evidence" value="ECO:0007669"/>
    <property type="project" value="InterPro"/>
</dbReference>
<dbReference type="GO" id="GO:0005886">
    <property type="term" value="C:plasma membrane"/>
    <property type="evidence" value="ECO:0007669"/>
    <property type="project" value="TreeGrafter"/>
</dbReference>
<dbReference type="AlphaFoldDB" id="A0A2A2J6R6"/>
<feature type="transmembrane region" description="Helical" evidence="9">
    <location>
        <begin position="72"/>
        <end position="94"/>
    </location>
</feature>
<keyword evidence="7" id="KW-0482">Metalloprotease</keyword>
<evidence type="ECO:0000256" key="3">
    <source>
        <dbReference type="ARBA" id="ARBA00022670"/>
    </source>
</evidence>
<feature type="domain" description="Peptidase M13 N-terminal" evidence="11">
    <location>
        <begin position="171"/>
        <end position="559"/>
    </location>
</feature>
<dbReference type="PRINTS" id="PR00786">
    <property type="entry name" value="NEPRILYSIN"/>
</dbReference>
<evidence type="ECO:0000256" key="9">
    <source>
        <dbReference type="SAM" id="Phobius"/>
    </source>
</evidence>
<dbReference type="InterPro" id="IPR008753">
    <property type="entry name" value="Peptidase_M13_N"/>
</dbReference>
<keyword evidence="9" id="KW-1133">Transmembrane helix</keyword>
<evidence type="ECO:0008006" key="14">
    <source>
        <dbReference type="Google" id="ProtNLM"/>
    </source>
</evidence>
<evidence type="ECO:0000256" key="6">
    <source>
        <dbReference type="ARBA" id="ARBA00022833"/>
    </source>
</evidence>
<comment type="similarity">
    <text evidence="2">Belongs to the peptidase M13 family.</text>
</comment>
<keyword evidence="5" id="KW-0378">Hydrolase</keyword>
<organism evidence="12 13">
    <name type="scientific">Diploscapter pachys</name>
    <dbReference type="NCBI Taxonomy" id="2018661"/>
    <lineage>
        <taxon>Eukaryota</taxon>
        <taxon>Metazoa</taxon>
        <taxon>Ecdysozoa</taxon>
        <taxon>Nematoda</taxon>
        <taxon>Chromadorea</taxon>
        <taxon>Rhabditida</taxon>
        <taxon>Rhabditina</taxon>
        <taxon>Rhabditomorpha</taxon>
        <taxon>Rhabditoidea</taxon>
        <taxon>Rhabditidae</taxon>
        <taxon>Diploscapter</taxon>
    </lineage>
</organism>
<dbReference type="Pfam" id="PF01431">
    <property type="entry name" value="Peptidase_M13"/>
    <property type="match status" value="1"/>
</dbReference>
<feature type="compositionally biased region" description="Low complexity" evidence="8">
    <location>
        <begin position="123"/>
        <end position="135"/>
    </location>
</feature>
<dbReference type="InterPro" id="IPR042089">
    <property type="entry name" value="Peptidase_M13_dom_2"/>
</dbReference>
<comment type="caution">
    <text evidence="12">The sequence shown here is derived from an EMBL/GenBank/DDBJ whole genome shotgun (WGS) entry which is preliminary data.</text>
</comment>
<dbReference type="InterPro" id="IPR018497">
    <property type="entry name" value="Peptidase_M13_C"/>
</dbReference>
<evidence type="ECO:0000313" key="12">
    <source>
        <dbReference type="EMBL" id="PAV57283.1"/>
    </source>
</evidence>
<feature type="domain" description="Peptidase M13 C-terminal" evidence="10">
    <location>
        <begin position="619"/>
        <end position="824"/>
    </location>
</feature>
<evidence type="ECO:0000259" key="10">
    <source>
        <dbReference type="Pfam" id="PF01431"/>
    </source>
</evidence>
<dbReference type="EMBL" id="LIAE01010646">
    <property type="protein sequence ID" value="PAV57283.1"/>
    <property type="molecule type" value="Genomic_DNA"/>
</dbReference>
<dbReference type="GO" id="GO:0046872">
    <property type="term" value="F:metal ion binding"/>
    <property type="evidence" value="ECO:0007669"/>
    <property type="project" value="UniProtKB-KW"/>
</dbReference>
<dbReference type="Pfam" id="PF05649">
    <property type="entry name" value="Peptidase_M13_N"/>
    <property type="match status" value="1"/>
</dbReference>
<evidence type="ECO:0000256" key="4">
    <source>
        <dbReference type="ARBA" id="ARBA00022723"/>
    </source>
</evidence>
<accession>A0A2A2J6R6</accession>
<dbReference type="InterPro" id="IPR024079">
    <property type="entry name" value="MetalloPept_cat_dom_sf"/>
</dbReference>
<evidence type="ECO:0000256" key="7">
    <source>
        <dbReference type="ARBA" id="ARBA00023049"/>
    </source>
</evidence>